<proteinExistence type="predicted"/>
<evidence type="ECO:0000256" key="2">
    <source>
        <dbReference type="ARBA" id="ARBA00022475"/>
    </source>
</evidence>
<evidence type="ECO:0000256" key="1">
    <source>
        <dbReference type="ARBA" id="ARBA00004651"/>
    </source>
</evidence>
<dbReference type="PANTHER" id="PTHR30482">
    <property type="entry name" value="HIGH-AFFINITY BRANCHED-CHAIN AMINO ACID TRANSPORT SYSTEM PERMEASE"/>
    <property type="match status" value="1"/>
</dbReference>
<protein>
    <recommendedName>
        <fullName evidence="8">Branched-chain amino acid ABC transporter permease</fullName>
    </recommendedName>
</protein>
<dbReference type="EMBL" id="UINC01030648">
    <property type="protein sequence ID" value="SVB15381.1"/>
    <property type="molecule type" value="Genomic_DNA"/>
</dbReference>
<evidence type="ECO:0000256" key="4">
    <source>
        <dbReference type="ARBA" id="ARBA00022989"/>
    </source>
</evidence>
<keyword evidence="2" id="KW-1003">Cell membrane</keyword>
<evidence type="ECO:0008006" key="8">
    <source>
        <dbReference type="Google" id="ProtNLM"/>
    </source>
</evidence>
<feature type="transmembrane region" description="Helical" evidence="6">
    <location>
        <begin position="20"/>
        <end position="42"/>
    </location>
</feature>
<dbReference type="Pfam" id="PF02653">
    <property type="entry name" value="BPD_transp_2"/>
    <property type="match status" value="1"/>
</dbReference>
<evidence type="ECO:0000256" key="3">
    <source>
        <dbReference type="ARBA" id="ARBA00022692"/>
    </source>
</evidence>
<keyword evidence="3 6" id="KW-0812">Transmembrane</keyword>
<reference evidence="7" key="1">
    <citation type="submission" date="2018-05" db="EMBL/GenBank/DDBJ databases">
        <authorList>
            <person name="Lanie J.A."/>
            <person name="Ng W.-L."/>
            <person name="Kazmierczak K.M."/>
            <person name="Andrzejewski T.M."/>
            <person name="Davidsen T.M."/>
            <person name="Wayne K.J."/>
            <person name="Tettelin H."/>
            <person name="Glass J.I."/>
            <person name="Rusch D."/>
            <person name="Podicherti R."/>
            <person name="Tsui H.-C.T."/>
            <person name="Winkler M.E."/>
        </authorList>
    </citation>
    <scope>NUCLEOTIDE SEQUENCE</scope>
</reference>
<feature type="transmembrane region" description="Helical" evidence="6">
    <location>
        <begin position="268"/>
        <end position="289"/>
    </location>
</feature>
<feature type="transmembrane region" description="Helical" evidence="6">
    <location>
        <begin position="138"/>
        <end position="159"/>
    </location>
</feature>
<dbReference type="InterPro" id="IPR001851">
    <property type="entry name" value="ABC_transp_permease"/>
</dbReference>
<feature type="transmembrane region" description="Helical" evidence="6">
    <location>
        <begin position="62"/>
        <end position="89"/>
    </location>
</feature>
<name>A0A382BPC4_9ZZZZ</name>
<dbReference type="GO" id="GO:0005886">
    <property type="term" value="C:plasma membrane"/>
    <property type="evidence" value="ECO:0007669"/>
    <property type="project" value="UniProtKB-SubCell"/>
</dbReference>
<organism evidence="7">
    <name type="scientific">marine metagenome</name>
    <dbReference type="NCBI Taxonomy" id="408172"/>
    <lineage>
        <taxon>unclassified sequences</taxon>
        <taxon>metagenomes</taxon>
        <taxon>ecological metagenomes</taxon>
    </lineage>
</organism>
<evidence type="ECO:0000256" key="5">
    <source>
        <dbReference type="ARBA" id="ARBA00023136"/>
    </source>
</evidence>
<evidence type="ECO:0000313" key="7">
    <source>
        <dbReference type="EMBL" id="SVB15381.1"/>
    </source>
</evidence>
<sequence>MILFALTWDILGGQMGYNSLGNILFFGAGMYICAVVQIGMYYDVAEYTAHFGAVKIDYTPYQYFISMTLGLILASLGSLVLAVMFGWIVFGLRGPYFAIGTLGVAIAAGELVGAWDYVGGGGGITLPTYPGEGDDRAMFFYFLCFVSAVCTFIFLKWLYSTRFQLALNAIRDDEEKAEAMGIHTNRYKTIAWAFAAFFLGISGGIFGNMTGFIEPLEVAFPTVTFGIFMVLMVLLGGKGTLWGPIIGAVIFHVIKEVTWIYLLGWQWVALGALIIINVVFFQQGIMGWMQEKWPELFGISVDTATISNKEKTSAKSEVI</sequence>
<dbReference type="InterPro" id="IPR043428">
    <property type="entry name" value="LivM-like"/>
</dbReference>
<keyword evidence="5 6" id="KW-0472">Membrane</keyword>
<evidence type="ECO:0000256" key="6">
    <source>
        <dbReference type="SAM" id="Phobius"/>
    </source>
</evidence>
<dbReference type="PANTHER" id="PTHR30482:SF10">
    <property type="entry name" value="HIGH-AFFINITY BRANCHED-CHAIN AMINO ACID TRANSPORT PROTEIN BRAE"/>
    <property type="match status" value="1"/>
</dbReference>
<feature type="transmembrane region" description="Helical" evidence="6">
    <location>
        <begin position="190"/>
        <end position="212"/>
    </location>
</feature>
<gene>
    <name evidence="7" type="ORF">METZ01_LOCUS168235</name>
</gene>
<feature type="transmembrane region" description="Helical" evidence="6">
    <location>
        <begin position="96"/>
        <end position="118"/>
    </location>
</feature>
<keyword evidence="4 6" id="KW-1133">Transmembrane helix</keyword>
<accession>A0A382BPC4</accession>
<dbReference type="GO" id="GO:0015658">
    <property type="term" value="F:branched-chain amino acid transmembrane transporter activity"/>
    <property type="evidence" value="ECO:0007669"/>
    <property type="project" value="InterPro"/>
</dbReference>
<dbReference type="AlphaFoldDB" id="A0A382BPC4"/>
<comment type="subcellular location">
    <subcellularLocation>
        <location evidence="1">Cell membrane</location>
        <topology evidence="1">Multi-pass membrane protein</topology>
    </subcellularLocation>
</comment>
<dbReference type="CDD" id="cd06581">
    <property type="entry name" value="TM_PBP1_LivM_like"/>
    <property type="match status" value="1"/>
</dbReference>